<evidence type="ECO:0000256" key="2">
    <source>
        <dbReference type="ARBA" id="ARBA00022692"/>
    </source>
</evidence>
<protein>
    <recommendedName>
        <fullName evidence="6">Translocation and assembly module TamB C-terminal domain-containing protein</fullName>
    </recommendedName>
</protein>
<dbReference type="Proteomes" id="UP001224392">
    <property type="component" value="Unassembled WGS sequence"/>
</dbReference>
<dbReference type="Pfam" id="PF04357">
    <property type="entry name" value="TamB"/>
    <property type="match status" value="1"/>
</dbReference>
<name>A0ABQ6LXW2_9GAMM</name>
<dbReference type="PANTHER" id="PTHR36985:SF1">
    <property type="entry name" value="TRANSLOCATION AND ASSEMBLY MODULE SUBUNIT TAMB"/>
    <property type="match status" value="1"/>
</dbReference>
<evidence type="ECO:0000259" key="6">
    <source>
        <dbReference type="Pfam" id="PF04357"/>
    </source>
</evidence>
<evidence type="ECO:0000256" key="3">
    <source>
        <dbReference type="ARBA" id="ARBA00022989"/>
    </source>
</evidence>
<evidence type="ECO:0000256" key="1">
    <source>
        <dbReference type="ARBA" id="ARBA00004167"/>
    </source>
</evidence>
<comment type="caution">
    <text evidence="7">The sequence shown here is derived from an EMBL/GenBank/DDBJ whole genome shotgun (WGS) entry which is preliminary data.</text>
</comment>
<evidence type="ECO:0000256" key="4">
    <source>
        <dbReference type="ARBA" id="ARBA00023136"/>
    </source>
</evidence>
<feature type="region of interest" description="Disordered" evidence="5">
    <location>
        <begin position="1226"/>
        <end position="1245"/>
    </location>
</feature>
<accession>A0ABQ6LXW2</accession>
<keyword evidence="2" id="KW-0812">Transmembrane</keyword>
<evidence type="ECO:0000256" key="5">
    <source>
        <dbReference type="SAM" id="MobiDB-lite"/>
    </source>
</evidence>
<reference evidence="7 8" key="1">
    <citation type="submission" date="2023-04" db="EMBL/GenBank/DDBJ databases">
        <title>Marinobulbifer ophiurae gen. nov., sp. Nov., isolate from tissue of brittle star Ophioplocus japonicus.</title>
        <authorList>
            <person name="Kawano K."/>
            <person name="Sawayama S."/>
            <person name="Nakagawa S."/>
        </authorList>
    </citation>
    <scope>NUCLEOTIDE SEQUENCE [LARGE SCALE GENOMIC DNA]</scope>
    <source>
        <strain evidence="7 8">NKW57</strain>
    </source>
</reference>
<dbReference type="InterPro" id="IPR007452">
    <property type="entry name" value="TamB_C"/>
</dbReference>
<organism evidence="7 8">
    <name type="scientific">Biformimicrobium ophioploci</name>
    <dbReference type="NCBI Taxonomy" id="3036711"/>
    <lineage>
        <taxon>Bacteria</taxon>
        <taxon>Pseudomonadati</taxon>
        <taxon>Pseudomonadota</taxon>
        <taxon>Gammaproteobacteria</taxon>
        <taxon>Cellvibrionales</taxon>
        <taxon>Microbulbiferaceae</taxon>
        <taxon>Biformimicrobium</taxon>
    </lineage>
</organism>
<keyword evidence="3" id="KW-1133">Transmembrane helix</keyword>
<comment type="subcellular location">
    <subcellularLocation>
        <location evidence="1">Membrane</location>
        <topology evidence="1">Single-pass membrane protein</topology>
    </subcellularLocation>
</comment>
<gene>
    <name evidence="7" type="ORF">MNKW57_12640</name>
</gene>
<keyword evidence="8" id="KW-1185">Reference proteome</keyword>
<proteinExistence type="predicted"/>
<sequence length="1245" mass="134731">MRRVLFALVAGLVLILGFIGWSLQTDSGRTWVTGRGLALAQTFVPGLRISTSKLESPLLGHWRFGQLDVYYREKPLLSARQLNLKLATSALMSRMVHLQQLGAEYLFLDLDALPQADSPAEPGSLDFSLAQLPSVKLEDVHVDTLELHSGALPDFPEVELIAAAELAWRDTWADLQLKVRSLEEKPFELELEASAERPDVMEIKLGLQEPGGGYIGRRAQLPDTQALDTRLAAQVQLPESSRMGVVVHRLSSPLQKHFLVVSGPMQLELQPLKIHSEGLDWQVDDTRHFFRGAIDAEGIDGQLEINRMPVDVSAPFQEVLRGGWLTAKLKAEGPWKQVQLDGELELQTLLRGEDLSVQGRISADRTNLVLESAEIKLRDMQARGKGTFALGSGEILLDLDAFNVNLEAIAALTAPMPQDLALTADRLVLKASGHWKDPQFSVSGGGGGRYRELPFDFTADGEGNLDRFELSASLDSSAGISMNAQGALRIRDKSLRIQSEDINAQLSALGLLVDSVPQDFSGEVRGQASLEGPFDRLAIASGLEGSGTYRGLDMQFQANVEGFTDDLQVPALAIALNRPGEARGSAGELRASGNISPARGTLYFDLDGRQVPLSLAELFGMALPEGLAGTVDVTGVARGALSAPEADFAVAGAGRYRGEAWELRGEGQVRGADIQLPALTLQFGLLNRLDATGGIRAGEMDWRVDTELDADSIAELIPLSLPPGAKVRLKATGSGPLAQPSLQGELQLSALSRGINADGELLDNIPASFDLAWRTEASQLLWNGTVTSAGRQIGSLSGDLDIQGVFDPGQARAQLPLRGSINGDLRLAGAGLLLDPDLHDLRGHTILGLELLGTWGLPQFRGGLSIENGFYEYEPLSMQLADIGVKMEFAPDYWRVVDASATDGQRGRLRLSGDVRRQEGNYYMGFDLALRKAKLLNTPLVESAISGNLRLSGTPQDALLGGQLELRPLEIQVAHLTSKSIPSIEVDELKSDAEASRKRPSPLQNVALNITVVLDQQAYVRGMGLDSELQGRLNVAGTLVKPEARGNVEIVRGKFDMLGKRFRLDEGLIRVENNVAGLFIKGVHEHSEGSITTEISGTTEDIKVAFSATPPAAEDEIFAQLLFGKSVSDISPLQAVRLVTTIRSLKQGGGSFFDPVSQTRDLLGLDTLDIQTGETAEGEQEFALGVGKYVTDRIYVEVQRTTDPVEPWQGTAEVDLKRNLNLEVKTHESNDSGSGSVELQWKKDY</sequence>
<keyword evidence="4" id="KW-0472">Membrane</keyword>
<evidence type="ECO:0000313" key="8">
    <source>
        <dbReference type="Proteomes" id="UP001224392"/>
    </source>
</evidence>
<dbReference type="EMBL" id="BSYJ01000002">
    <property type="protein sequence ID" value="GMG86943.1"/>
    <property type="molecule type" value="Genomic_DNA"/>
</dbReference>
<evidence type="ECO:0000313" key="7">
    <source>
        <dbReference type="EMBL" id="GMG86943.1"/>
    </source>
</evidence>
<dbReference type="PANTHER" id="PTHR36985">
    <property type="entry name" value="TRANSLOCATION AND ASSEMBLY MODULE SUBUNIT TAMB"/>
    <property type="match status" value="1"/>
</dbReference>
<feature type="domain" description="Translocation and assembly module TamB C-terminal" evidence="6">
    <location>
        <begin position="900"/>
        <end position="1245"/>
    </location>
</feature>